<dbReference type="PANTHER" id="PTHR11806:SF0">
    <property type="entry name" value="PROTEIN MTO1 HOMOLOG, MITOCHONDRIAL"/>
    <property type="match status" value="1"/>
</dbReference>
<keyword evidence="4" id="KW-0285">Flavoprotein</keyword>
<dbReference type="Gene3D" id="1.10.150.570">
    <property type="entry name" value="GidA associated domain, C-terminal subdomain"/>
    <property type="match status" value="1"/>
</dbReference>
<dbReference type="GO" id="GO:0030488">
    <property type="term" value="P:tRNA methylation"/>
    <property type="evidence" value="ECO:0007669"/>
    <property type="project" value="TreeGrafter"/>
</dbReference>
<dbReference type="GO" id="GO:0002098">
    <property type="term" value="P:tRNA wobble uridine modification"/>
    <property type="evidence" value="ECO:0007669"/>
    <property type="project" value="UniProtKB-ARBA"/>
</dbReference>
<dbReference type="Pfam" id="PF21680">
    <property type="entry name" value="GIDA_C_1st"/>
    <property type="match status" value="1"/>
</dbReference>
<dbReference type="EMBL" id="VSSQ01007363">
    <property type="protein sequence ID" value="MPM35690.1"/>
    <property type="molecule type" value="Genomic_DNA"/>
</dbReference>
<evidence type="ECO:0000256" key="5">
    <source>
        <dbReference type="ARBA" id="ARBA00022827"/>
    </source>
</evidence>
<evidence type="ECO:0000256" key="1">
    <source>
        <dbReference type="ARBA" id="ARBA00001974"/>
    </source>
</evidence>
<evidence type="ECO:0000313" key="8">
    <source>
        <dbReference type="EMBL" id="MPM35690.1"/>
    </source>
</evidence>
<evidence type="ECO:0000256" key="6">
    <source>
        <dbReference type="ARBA" id="ARBA00023027"/>
    </source>
</evidence>
<dbReference type="Pfam" id="PF13932">
    <property type="entry name" value="SAM_GIDA_C"/>
    <property type="match status" value="1"/>
</dbReference>
<dbReference type="FunFam" id="1.10.10.1800:FF:000001">
    <property type="entry name" value="tRNA uridine 5-carboxymethylaminomethyl modification enzyme MnmG"/>
    <property type="match status" value="1"/>
</dbReference>
<name>A0A644Z476_9ZZZZ</name>
<evidence type="ECO:0000256" key="2">
    <source>
        <dbReference type="ARBA" id="ARBA00007653"/>
    </source>
</evidence>
<dbReference type="AlphaFoldDB" id="A0A644Z476"/>
<dbReference type="SMART" id="SM01228">
    <property type="entry name" value="GIDA_assoc_3"/>
    <property type="match status" value="1"/>
</dbReference>
<dbReference type="GO" id="GO:0005829">
    <property type="term" value="C:cytosol"/>
    <property type="evidence" value="ECO:0007669"/>
    <property type="project" value="TreeGrafter"/>
</dbReference>
<keyword evidence="3" id="KW-0963">Cytoplasm</keyword>
<organism evidence="8">
    <name type="scientific">bioreactor metagenome</name>
    <dbReference type="NCBI Taxonomy" id="1076179"/>
    <lineage>
        <taxon>unclassified sequences</taxon>
        <taxon>metagenomes</taxon>
        <taxon>ecological metagenomes</taxon>
    </lineage>
</organism>
<keyword evidence="5" id="KW-0274">FAD</keyword>
<evidence type="ECO:0000256" key="3">
    <source>
        <dbReference type="ARBA" id="ARBA00022490"/>
    </source>
</evidence>
<protein>
    <submittedName>
        <fullName evidence="8">tRNA uridine 5-carboxymethylaminomethyl modification enzyme MnmG</fullName>
    </submittedName>
</protein>
<dbReference type="PANTHER" id="PTHR11806">
    <property type="entry name" value="GLUCOSE INHIBITED DIVISION PROTEIN A"/>
    <property type="match status" value="1"/>
</dbReference>
<dbReference type="InterPro" id="IPR002218">
    <property type="entry name" value="MnmG-rel"/>
</dbReference>
<dbReference type="InterPro" id="IPR047001">
    <property type="entry name" value="MnmG_C_subdom"/>
</dbReference>
<dbReference type="GO" id="GO:0050660">
    <property type="term" value="F:flavin adenine dinucleotide binding"/>
    <property type="evidence" value="ECO:0007669"/>
    <property type="project" value="InterPro"/>
</dbReference>
<reference evidence="8" key="1">
    <citation type="submission" date="2019-08" db="EMBL/GenBank/DDBJ databases">
        <authorList>
            <person name="Kucharzyk K."/>
            <person name="Murdoch R.W."/>
            <person name="Higgins S."/>
            <person name="Loffler F."/>
        </authorList>
    </citation>
    <scope>NUCLEOTIDE SEQUENCE</scope>
</reference>
<dbReference type="InterPro" id="IPR044920">
    <property type="entry name" value="MnmG_C_subdom_sf"/>
</dbReference>
<accession>A0A644Z476</accession>
<proteinExistence type="inferred from homology"/>
<feature type="domain" description="tRNA uridine 5-carboxymethylaminomethyl modification enzyme C-terminal subdomain" evidence="7">
    <location>
        <begin position="98"/>
        <end position="169"/>
    </location>
</feature>
<dbReference type="InterPro" id="IPR026904">
    <property type="entry name" value="MnmG_C"/>
</dbReference>
<dbReference type="FunFam" id="1.10.150.570:FF:000001">
    <property type="entry name" value="tRNA uridine 5-carboxymethylaminomethyl modification enzyme MnmG"/>
    <property type="match status" value="1"/>
</dbReference>
<dbReference type="InterPro" id="IPR049312">
    <property type="entry name" value="GIDA_C_N"/>
</dbReference>
<evidence type="ECO:0000256" key="4">
    <source>
        <dbReference type="ARBA" id="ARBA00022630"/>
    </source>
</evidence>
<gene>
    <name evidence="8" type="primary">mnmG_25</name>
    <name evidence="8" type="ORF">SDC9_82283</name>
</gene>
<comment type="cofactor">
    <cofactor evidence="1">
        <name>FAD</name>
        <dbReference type="ChEBI" id="CHEBI:57692"/>
    </cofactor>
</comment>
<comment type="caution">
    <text evidence="8">The sequence shown here is derived from an EMBL/GenBank/DDBJ whole genome shotgun (WGS) entry which is preliminary data.</text>
</comment>
<comment type="similarity">
    <text evidence="2">Belongs to the MnmG family.</text>
</comment>
<dbReference type="Gene3D" id="1.10.10.1800">
    <property type="entry name" value="tRNA uridine 5-carboxymethylaminomethyl modification enzyme MnmG/GidA"/>
    <property type="match status" value="1"/>
</dbReference>
<keyword evidence="6" id="KW-0520">NAD</keyword>
<sequence length="176" mass="19440">MTPIGHALGLISDKRYAAFMEKQEAIAKEIARIRGTALPPSEGLNALLTDAGGAPIAHPIRMAELLRRPKVTYDALAPFDPSRLKLSRDIAEEAEIQIKYEGYIEKQQQELERAAKLENMRLPDGLDFAAMEGLRLEARQKLARIKPATVGQAGRISGVSPADIAVLLVYLEKKRR</sequence>
<evidence type="ECO:0000259" key="7">
    <source>
        <dbReference type="SMART" id="SM01228"/>
    </source>
</evidence>